<protein>
    <submittedName>
        <fullName evidence="1">Uncharacterized protein</fullName>
    </submittedName>
</protein>
<dbReference type="EMBL" id="CP003703">
    <property type="protein sequence ID" value="AFN65378.1"/>
    <property type="molecule type" value="Genomic_DNA"/>
</dbReference>
<dbReference type="OrthoDB" id="401169at2"/>
<dbReference type="Proteomes" id="UP000009005">
    <property type="component" value="Chromosome"/>
</dbReference>
<dbReference type="AlphaFoldDB" id="I6Z6Y7"/>
<keyword evidence="2" id="KW-1185">Reference proteome</keyword>
<evidence type="ECO:0000313" key="1">
    <source>
        <dbReference type="EMBL" id="AFN65378.1"/>
    </source>
</evidence>
<proteinExistence type="predicted"/>
<organism evidence="1 2">
    <name type="scientific">Mycoplasma wenyonii (strain Massachusetts)</name>
    <name type="common">Eperythrozoon wenyonii</name>
    <dbReference type="NCBI Taxonomy" id="1197325"/>
    <lineage>
        <taxon>Bacteria</taxon>
        <taxon>Bacillati</taxon>
        <taxon>Mycoplasmatota</taxon>
        <taxon>Mollicutes</taxon>
        <taxon>Mycoplasmataceae</taxon>
        <taxon>Mycoplasma</taxon>
    </lineage>
</organism>
<dbReference type="RefSeq" id="WP_014850087.1">
    <property type="nucleotide sequence ID" value="NC_018149.1"/>
</dbReference>
<dbReference type="PATRIC" id="fig|1197325.3.peg.643"/>
<dbReference type="HOGENOM" id="CLU_053830_0_0_14"/>
<dbReference type="KEGG" id="mwe:WEN_02975"/>
<name>I6Z6Y7_MYCWM</name>
<gene>
    <name evidence="1" type="ordered locus">WEN_02975</name>
</gene>
<reference evidence="1 2" key="1">
    <citation type="journal article" date="2012" name="J. Bacteriol.">
        <title>Complete genome sequence of Mycoplasma wenyonii strain Massachusetts.</title>
        <authorList>
            <person name="Dos Santos A.P."/>
            <person name="Guimaraes A.M."/>
            <person name="do Nascimento N.C."/>
            <person name="Sanmiguel P.J."/>
            <person name="Messick J.B."/>
        </authorList>
    </citation>
    <scope>NUCLEOTIDE SEQUENCE [LARGE SCALE GENOMIC DNA]</scope>
    <source>
        <strain evidence="1 2">Massachusetts</strain>
    </source>
</reference>
<accession>I6Z6Y7</accession>
<evidence type="ECO:0000313" key="2">
    <source>
        <dbReference type="Proteomes" id="UP000009005"/>
    </source>
</evidence>
<sequence length="462" mass="53662">MIWKKLLLEVGAVGGLGGGISGWINSPGGGIQVEKDKDSLFFNKNDSLKVKQTASKELKRNSGLVRELNHTALGVYRWQSEGVSEDILFVKGWDKAGPHKVIESKKHSQTERELWGGRELTYGNSWFGPRNTTLNLEEIEKVKETAKTSKKNYWTEIQESGKFITQEDLDELQRYWANRSKELEEDIFGLYHGRNWWVKKFEEKNGKVDLEFDFSKIKTILSKSEDELRDNPWSYGQLFRNPKLAIARLAGDVEGTAFNYLKKYLWTEAPTVKRLKEKNILPAIIALIAGSDETGFDCSSTEQEKYKSKFFKECLPEHIGKIRNGKVKKVLKATWKGNQDFWVPERGGKTSWHGYQGLKGQEEKDLLKMDEIKQTAFLNEKCELAYQWWSDFLDTAKEIRREVCDQIIRPWFGNIVHDKRLCLIEIEDFSYHLRLQTYLEVFPVPAWLNKNTFWTKCSNYGI</sequence>